<dbReference type="Proteomes" id="UP001054902">
    <property type="component" value="Unassembled WGS sequence"/>
</dbReference>
<comment type="caution">
    <text evidence="2">The sequence shown here is derived from an EMBL/GenBank/DDBJ whole genome shotgun (WGS) entry which is preliminary data.</text>
</comment>
<accession>A0AAD3CQY7</accession>
<organism evidence="2 3">
    <name type="scientific">Chaetoceros tenuissimus</name>
    <dbReference type="NCBI Taxonomy" id="426638"/>
    <lineage>
        <taxon>Eukaryota</taxon>
        <taxon>Sar</taxon>
        <taxon>Stramenopiles</taxon>
        <taxon>Ochrophyta</taxon>
        <taxon>Bacillariophyta</taxon>
        <taxon>Coscinodiscophyceae</taxon>
        <taxon>Chaetocerotophycidae</taxon>
        <taxon>Chaetocerotales</taxon>
        <taxon>Chaetocerotaceae</taxon>
        <taxon>Chaetoceros</taxon>
    </lineage>
</organism>
<sequence>MSWLPLKDLKNSNPVELAQYAVMNALEEEPAFKWWVLYTLKKRDSIVAKVMSKYWRTTHKFGIRIPKSADEAYKLDADSKTTFWTDAINKEMANVRVAFEVLSGVTLEEMRTGKVRPGYKEIPYHMIFDIKTCCSLNDLDLFACDVESAYFCADCLEKVWCVAGSEFGSDKGKVLLFVRALYGLKSSGAAWRAMLAKDMRFVPTEADPDVYIRQASKANGELYYEMLLVYVNDVLAVSEVAEELVAVIGLEFKLKKSSVGRPSRYHGGGIEQIQTDNGRIIL</sequence>
<dbReference type="AlphaFoldDB" id="A0AAD3CQY7"/>
<gene>
    <name evidence="2" type="ORF">CTEN210_07037</name>
</gene>
<name>A0AAD3CQY7_9STRA</name>
<protein>
    <recommendedName>
        <fullName evidence="1">Reverse transcriptase Ty1/copia-type domain-containing protein</fullName>
    </recommendedName>
</protein>
<keyword evidence="3" id="KW-1185">Reference proteome</keyword>
<evidence type="ECO:0000313" key="2">
    <source>
        <dbReference type="EMBL" id="GFH50561.1"/>
    </source>
</evidence>
<evidence type="ECO:0000313" key="3">
    <source>
        <dbReference type="Proteomes" id="UP001054902"/>
    </source>
</evidence>
<feature type="domain" description="Reverse transcriptase Ty1/copia-type" evidence="1">
    <location>
        <begin position="142"/>
        <end position="277"/>
    </location>
</feature>
<evidence type="ECO:0000259" key="1">
    <source>
        <dbReference type="Pfam" id="PF07727"/>
    </source>
</evidence>
<proteinExistence type="predicted"/>
<dbReference type="InterPro" id="IPR013103">
    <property type="entry name" value="RVT_2"/>
</dbReference>
<reference evidence="2 3" key="1">
    <citation type="journal article" date="2021" name="Sci. Rep.">
        <title>The genome of the diatom Chaetoceros tenuissimus carries an ancient integrated fragment of an extant virus.</title>
        <authorList>
            <person name="Hongo Y."/>
            <person name="Kimura K."/>
            <person name="Takaki Y."/>
            <person name="Yoshida Y."/>
            <person name="Baba S."/>
            <person name="Kobayashi G."/>
            <person name="Nagasaki K."/>
            <person name="Hano T."/>
            <person name="Tomaru Y."/>
        </authorList>
    </citation>
    <scope>NUCLEOTIDE SEQUENCE [LARGE SCALE GENOMIC DNA]</scope>
    <source>
        <strain evidence="2 3">NIES-3715</strain>
    </source>
</reference>
<dbReference type="Pfam" id="PF07727">
    <property type="entry name" value="RVT_2"/>
    <property type="match status" value="1"/>
</dbReference>
<dbReference type="EMBL" id="BLLK01000040">
    <property type="protein sequence ID" value="GFH50561.1"/>
    <property type="molecule type" value="Genomic_DNA"/>
</dbReference>